<sequence>MTGLNSPLYANEELSEEAQELTVDFVVDYWLKGGAPKQKLVMGMSLMGRTFTLANSTENGVLVPAIGPGNRGRLKADGLLAFFD</sequence>
<evidence type="ECO:0000313" key="2">
    <source>
        <dbReference type="EMBL" id="KAG8156632.1"/>
    </source>
</evidence>
<dbReference type="Pfam" id="PF00704">
    <property type="entry name" value="Glyco_hydro_18"/>
    <property type="match status" value="1"/>
</dbReference>
<reference evidence="2 3" key="1">
    <citation type="journal article" date="2022" name="Nat. Ecol. Evol.">
        <title>A masculinizing supergene underlies an exaggerated male reproductive morph in a spider.</title>
        <authorList>
            <person name="Hendrickx F."/>
            <person name="De Corte Z."/>
            <person name="Sonet G."/>
            <person name="Van Belleghem S.M."/>
            <person name="Kostlbacher S."/>
            <person name="Vangestel C."/>
        </authorList>
    </citation>
    <scope>NUCLEOTIDE SEQUENCE [LARGE SCALE GENOMIC DNA]</scope>
    <source>
        <strain evidence="2">W744_W776</strain>
    </source>
</reference>
<evidence type="ECO:0000313" key="3">
    <source>
        <dbReference type="Proteomes" id="UP000827092"/>
    </source>
</evidence>
<comment type="caution">
    <text evidence="2">The sequence shown here is derived from an EMBL/GenBank/DDBJ whole genome shotgun (WGS) entry which is preliminary data.</text>
</comment>
<gene>
    <name evidence="2" type="ORF">JTE90_018977</name>
</gene>
<dbReference type="EMBL" id="JAFNEN010006023">
    <property type="protein sequence ID" value="KAG8156632.1"/>
    <property type="molecule type" value="Genomic_DNA"/>
</dbReference>
<accession>A0AAV6TEL5</accession>
<dbReference type="PANTHER" id="PTHR11177">
    <property type="entry name" value="CHITINASE"/>
    <property type="match status" value="1"/>
</dbReference>
<proteinExistence type="predicted"/>
<dbReference type="GO" id="GO:0006032">
    <property type="term" value="P:chitin catabolic process"/>
    <property type="evidence" value="ECO:0007669"/>
    <property type="project" value="TreeGrafter"/>
</dbReference>
<dbReference type="PROSITE" id="PS51910">
    <property type="entry name" value="GH18_2"/>
    <property type="match status" value="1"/>
</dbReference>
<dbReference type="GO" id="GO:0004568">
    <property type="term" value="F:chitinase activity"/>
    <property type="evidence" value="ECO:0007669"/>
    <property type="project" value="TreeGrafter"/>
</dbReference>
<keyword evidence="3" id="KW-1185">Reference proteome</keyword>
<dbReference type="Gene3D" id="3.10.50.10">
    <property type="match status" value="1"/>
</dbReference>
<protein>
    <recommendedName>
        <fullName evidence="1">GH18 domain-containing protein</fullName>
    </recommendedName>
</protein>
<dbReference type="AlphaFoldDB" id="A0AAV6TEL5"/>
<dbReference type="GO" id="GO:0005975">
    <property type="term" value="P:carbohydrate metabolic process"/>
    <property type="evidence" value="ECO:0007669"/>
    <property type="project" value="InterPro"/>
</dbReference>
<dbReference type="GO" id="GO:0008061">
    <property type="term" value="F:chitin binding"/>
    <property type="evidence" value="ECO:0007669"/>
    <property type="project" value="TreeGrafter"/>
</dbReference>
<dbReference type="Proteomes" id="UP000827092">
    <property type="component" value="Unassembled WGS sequence"/>
</dbReference>
<dbReference type="Gene3D" id="3.20.20.80">
    <property type="entry name" value="Glycosidases"/>
    <property type="match status" value="1"/>
</dbReference>
<dbReference type="PANTHER" id="PTHR11177:SF248">
    <property type="entry name" value="CHITOTRIOSIDASE-1"/>
    <property type="match status" value="1"/>
</dbReference>
<dbReference type="InterPro" id="IPR001223">
    <property type="entry name" value="Glyco_hydro18_cat"/>
</dbReference>
<dbReference type="SUPFAM" id="SSF51445">
    <property type="entry name" value="(Trans)glycosidases"/>
    <property type="match status" value="1"/>
</dbReference>
<feature type="non-terminal residue" evidence="2">
    <location>
        <position position="84"/>
    </location>
</feature>
<name>A0AAV6TEL5_9ARAC</name>
<dbReference type="InterPro" id="IPR017853">
    <property type="entry name" value="GH"/>
</dbReference>
<organism evidence="2 3">
    <name type="scientific">Oedothorax gibbosus</name>
    <dbReference type="NCBI Taxonomy" id="931172"/>
    <lineage>
        <taxon>Eukaryota</taxon>
        <taxon>Metazoa</taxon>
        <taxon>Ecdysozoa</taxon>
        <taxon>Arthropoda</taxon>
        <taxon>Chelicerata</taxon>
        <taxon>Arachnida</taxon>
        <taxon>Araneae</taxon>
        <taxon>Araneomorphae</taxon>
        <taxon>Entelegynae</taxon>
        <taxon>Araneoidea</taxon>
        <taxon>Linyphiidae</taxon>
        <taxon>Erigoninae</taxon>
        <taxon>Oedothorax</taxon>
    </lineage>
</organism>
<evidence type="ECO:0000259" key="1">
    <source>
        <dbReference type="PROSITE" id="PS51910"/>
    </source>
</evidence>
<dbReference type="InterPro" id="IPR029070">
    <property type="entry name" value="Chitinase_insertion_sf"/>
</dbReference>
<dbReference type="InterPro" id="IPR050314">
    <property type="entry name" value="Glycosyl_Hydrlase_18"/>
</dbReference>
<dbReference type="GO" id="GO:0005576">
    <property type="term" value="C:extracellular region"/>
    <property type="evidence" value="ECO:0007669"/>
    <property type="project" value="TreeGrafter"/>
</dbReference>
<feature type="domain" description="GH18" evidence="1">
    <location>
        <begin position="1"/>
        <end position="84"/>
    </location>
</feature>